<evidence type="ECO:0000256" key="2">
    <source>
        <dbReference type="ARBA" id="ARBA00022525"/>
    </source>
</evidence>
<reference evidence="5 6" key="1">
    <citation type="submission" date="2018-10" db="EMBL/GenBank/DDBJ databases">
        <title>Sequencing the genomes of 1000 actinobacteria strains.</title>
        <authorList>
            <person name="Klenk H.-P."/>
        </authorList>
    </citation>
    <scope>NUCLEOTIDE SEQUENCE [LARGE SCALE GENOMIC DNA]</scope>
    <source>
        <strain evidence="5 6">DSM 43800</strain>
    </source>
</reference>
<evidence type="ECO:0000313" key="6">
    <source>
        <dbReference type="Proteomes" id="UP000282084"/>
    </source>
</evidence>
<dbReference type="InterPro" id="IPR008993">
    <property type="entry name" value="TIMP-like_OB-fold"/>
</dbReference>
<dbReference type="Gene3D" id="2.40.50.120">
    <property type="match status" value="1"/>
</dbReference>
<name>A0A495W908_9PSEU</name>
<comment type="caution">
    <text evidence="5">The sequence shown here is derived from an EMBL/GenBank/DDBJ whole genome shotgun (WGS) entry which is preliminary data.</text>
</comment>
<dbReference type="Pfam" id="PF00965">
    <property type="entry name" value="TIMP"/>
    <property type="match status" value="1"/>
</dbReference>
<feature type="chain" id="PRO_5038706485" evidence="4">
    <location>
        <begin position="30"/>
        <end position="163"/>
    </location>
</feature>
<dbReference type="GO" id="GO:0008191">
    <property type="term" value="F:metalloendopeptidase inhibitor activity"/>
    <property type="evidence" value="ECO:0007669"/>
    <property type="project" value="InterPro"/>
</dbReference>
<dbReference type="GO" id="GO:0002020">
    <property type="term" value="F:protease binding"/>
    <property type="evidence" value="ECO:0007669"/>
    <property type="project" value="TreeGrafter"/>
</dbReference>
<dbReference type="GO" id="GO:0051045">
    <property type="term" value="P:negative regulation of membrane protein ectodomain proteolysis"/>
    <property type="evidence" value="ECO:0007669"/>
    <property type="project" value="TreeGrafter"/>
</dbReference>
<organism evidence="5 6">
    <name type="scientific">Saccharothrix australiensis</name>
    <dbReference type="NCBI Taxonomy" id="2072"/>
    <lineage>
        <taxon>Bacteria</taxon>
        <taxon>Bacillati</taxon>
        <taxon>Actinomycetota</taxon>
        <taxon>Actinomycetes</taxon>
        <taxon>Pseudonocardiales</taxon>
        <taxon>Pseudonocardiaceae</taxon>
        <taxon>Saccharothrix</taxon>
    </lineage>
</organism>
<accession>A0A495W908</accession>
<feature type="compositionally biased region" description="Low complexity" evidence="3">
    <location>
        <begin position="135"/>
        <end position="163"/>
    </location>
</feature>
<dbReference type="EMBL" id="RBXO01000001">
    <property type="protein sequence ID" value="RKT56278.1"/>
    <property type="molecule type" value="Genomic_DNA"/>
</dbReference>
<dbReference type="AlphaFoldDB" id="A0A495W908"/>
<gene>
    <name evidence="5" type="ORF">C8E97_4971</name>
</gene>
<dbReference type="PANTHER" id="PTHR11844">
    <property type="entry name" value="METALLOPROTEASE INHIBITOR"/>
    <property type="match status" value="1"/>
</dbReference>
<dbReference type="InterPro" id="IPR001820">
    <property type="entry name" value="TIMP"/>
</dbReference>
<dbReference type="SUPFAM" id="SSF50242">
    <property type="entry name" value="TIMP-like"/>
    <property type="match status" value="1"/>
</dbReference>
<dbReference type="PANTHER" id="PTHR11844:SF33">
    <property type="entry name" value="TISSUE INHIBITOR OF METALLOPROTEINASE"/>
    <property type="match status" value="1"/>
</dbReference>
<evidence type="ECO:0000256" key="1">
    <source>
        <dbReference type="ARBA" id="ARBA00004613"/>
    </source>
</evidence>
<comment type="subcellular location">
    <subcellularLocation>
        <location evidence="1">Secreted</location>
    </subcellularLocation>
</comment>
<dbReference type="Proteomes" id="UP000282084">
    <property type="component" value="Unassembled WGS sequence"/>
</dbReference>
<evidence type="ECO:0000256" key="3">
    <source>
        <dbReference type="SAM" id="MobiDB-lite"/>
    </source>
</evidence>
<protein>
    <submittedName>
        <fullName evidence="5">Tissue inhibitor of metalloproteinase</fullName>
    </submittedName>
</protein>
<keyword evidence="6" id="KW-1185">Reference proteome</keyword>
<dbReference type="PROSITE" id="PS51257">
    <property type="entry name" value="PROKAR_LIPOPROTEIN"/>
    <property type="match status" value="1"/>
</dbReference>
<proteinExistence type="predicted"/>
<sequence length="163" mass="16398">MASLRTPTHAAAVATVVAGLLTAVTTGTAGACSCIPGDDEPQRYARASHVFAGVVVSEEPVTGDPDVGHDDKYRYAVRVGREYKGDVPRRVDVLTSTSGAACGVRLTVGVKYLVFAHGDSGDGAVETNLCSGTRPASGGPPSTAPSPTATTTPPTTPCATAVA</sequence>
<evidence type="ECO:0000313" key="5">
    <source>
        <dbReference type="EMBL" id="RKT56278.1"/>
    </source>
</evidence>
<feature type="region of interest" description="Disordered" evidence="3">
    <location>
        <begin position="126"/>
        <end position="163"/>
    </location>
</feature>
<evidence type="ECO:0000256" key="4">
    <source>
        <dbReference type="SAM" id="SignalP"/>
    </source>
</evidence>
<feature type="signal peptide" evidence="4">
    <location>
        <begin position="1"/>
        <end position="29"/>
    </location>
</feature>
<dbReference type="GO" id="GO:0005615">
    <property type="term" value="C:extracellular space"/>
    <property type="evidence" value="ECO:0007669"/>
    <property type="project" value="TreeGrafter"/>
</dbReference>
<dbReference type="GO" id="GO:0031012">
    <property type="term" value="C:extracellular matrix"/>
    <property type="evidence" value="ECO:0007669"/>
    <property type="project" value="TreeGrafter"/>
</dbReference>
<keyword evidence="2" id="KW-0964">Secreted</keyword>
<keyword evidence="4" id="KW-0732">Signal</keyword>